<dbReference type="PRINTS" id="PR01415">
    <property type="entry name" value="ANKYRIN"/>
</dbReference>
<feature type="domain" description="Nephrocystin 3-like N-terminal" evidence="4">
    <location>
        <begin position="52"/>
        <end position="212"/>
    </location>
</feature>
<evidence type="ECO:0000256" key="3">
    <source>
        <dbReference type="PROSITE-ProRule" id="PRU00023"/>
    </source>
</evidence>
<gene>
    <name evidence="5" type="ORF">ATEG_06888</name>
</gene>
<protein>
    <recommendedName>
        <fullName evidence="4">Nephrocystin 3-like N-terminal domain-containing protein</fullName>
    </recommendedName>
</protein>
<dbReference type="eggNOG" id="KOG4177">
    <property type="taxonomic scope" value="Eukaryota"/>
</dbReference>
<dbReference type="Pfam" id="PF24883">
    <property type="entry name" value="NPHP3_N"/>
    <property type="match status" value="1"/>
</dbReference>
<dbReference type="GeneID" id="4319374"/>
<evidence type="ECO:0000256" key="1">
    <source>
        <dbReference type="ARBA" id="ARBA00022737"/>
    </source>
</evidence>
<feature type="repeat" description="ANK" evidence="3">
    <location>
        <begin position="1753"/>
        <end position="1785"/>
    </location>
</feature>
<dbReference type="RefSeq" id="XP_001209574.1">
    <property type="nucleotide sequence ID" value="XM_001209574.1"/>
</dbReference>
<feature type="repeat" description="ANK" evidence="3">
    <location>
        <begin position="933"/>
        <end position="967"/>
    </location>
</feature>
<dbReference type="InterPro" id="IPR002110">
    <property type="entry name" value="Ankyrin_rpt"/>
</dbReference>
<feature type="repeat" description="ANK" evidence="3">
    <location>
        <begin position="1168"/>
        <end position="1190"/>
    </location>
</feature>
<dbReference type="InterPro" id="IPR036770">
    <property type="entry name" value="Ankyrin_rpt-contain_sf"/>
</dbReference>
<dbReference type="Gene3D" id="3.40.50.300">
    <property type="entry name" value="P-loop containing nucleotide triphosphate hydrolases"/>
    <property type="match status" value="1"/>
</dbReference>
<dbReference type="InterPro" id="IPR027417">
    <property type="entry name" value="P-loop_NTPase"/>
</dbReference>
<dbReference type="STRING" id="341663.Q0CHF4"/>
<dbReference type="PROSITE" id="PS50088">
    <property type="entry name" value="ANK_REPEAT"/>
    <property type="match status" value="9"/>
</dbReference>
<dbReference type="HOGENOM" id="CLU_001540_1_0_1"/>
<name>Q0CHF4_ASPTN</name>
<dbReference type="VEuPathDB" id="FungiDB:ATEG_06888"/>
<dbReference type="EMBL" id="CH476603">
    <property type="protein sequence ID" value="EAU32272.1"/>
    <property type="molecule type" value="Genomic_DNA"/>
</dbReference>
<dbReference type="OMA" id="NEGNTIW"/>
<feature type="repeat" description="ANK" evidence="3">
    <location>
        <begin position="833"/>
        <end position="866"/>
    </location>
</feature>
<dbReference type="SUPFAM" id="SSF52540">
    <property type="entry name" value="P-loop containing nucleoside triphosphate hydrolases"/>
    <property type="match status" value="1"/>
</dbReference>
<feature type="repeat" description="ANK" evidence="3">
    <location>
        <begin position="549"/>
        <end position="581"/>
    </location>
</feature>
<dbReference type="Gene3D" id="1.25.40.20">
    <property type="entry name" value="Ankyrin repeat-containing domain"/>
    <property type="match status" value="9"/>
</dbReference>
<organism evidence="5 6">
    <name type="scientific">Aspergillus terreus (strain NIH 2624 / FGSC A1156)</name>
    <dbReference type="NCBI Taxonomy" id="341663"/>
    <lineage>
        <taxon>Eukaryota</taxon>
        <taxon>Fungi</taxon>
        <taxon>Dikarya</taxon>
        <taxon>Ascomycota</taxon>
        <taxon>Pezizomycotina</taxon>
        <taxon>Eurotiomycetes</taxon>
        <taxon>Eurotiomycetidae</taxon>
        <taxon>Eurotiales</taxon>
        <taxon>Aspergillaceae</taxon>
        <taxon>Aspergillus</taxon>
        <taxon>Aspergillus subgen. Circumdati</taxon>
    </lineage>
</organism>
<proteinExistence type="predicted"/>
<evidence type="ECO:0000259" key="4">
    <source>
        <dbReference type="Pfam" id="PF24883"/>
    </source>
</evidence>
<evidence type="ECO:0000313" key="5">
    <source>
        <dbReference type="EMBL" id="EAU32272.1"/>
    </source>
</evidence>
<dbReference type="Pfam" id="PF12796">
    <property type="entry name" value="Ank_2"/>
    <property type="match status" value="4"/>
</dbReference>
<feature type="repeat" description="ANK" evidence="3">
    <location>
        <begin position="688"/>
        <end position="720"/>
    </location>
</feature>
<feature type="repeat" description="ANK" evidence="3">
    <location>
        <begin position="582"/>
        <end position="614"/>
    </location>
</feature>
<feature type="repeat" description="ANK" evidence="3">
    <location>
        <begin position="1521"/>
        <end position="1563"/>
    </location>
</feature>
<dbReference type="SUPFAM" id="SSF48403">
    <property type="entry name" value="Ankyrin repeat"/>
    <property type="match status" value="5"/>
</dbReference>
<keyword evidence="1" id="KW-0677">Repeat</keyword>
<dbReference type="OrthoDB" id="21416at2759"/>
<dbReference type="SMR" id="Q0CHF4"/>
<sequence>MADIDPDYVVVDNVNVGEPAETVAEIKDWLCPTDSDSPASEYQKHIHSYVPGTGEWILETDQYRRWLKDDDQGALWIRGIPGSGKSVVAARFIQRLQAQGECPVLFFFFREIIMSNRTPRSLCQDFACGLLPHSPQLQTSLKALKERHHSVDAAPFEELWKCLSSALTTTSRVFCVVDALDEMEPSHEDFIRSLIDLANRQPASIKLVLTSRQLLYLEERFRGTSGLIDLRLDRRHVDQDIERYIEHRLSTHQPPIKPEEAASIKTSICEKGRGLFLYARLMMDELLSHPEDITSQLGQLPDGLGDMYTDILREHAERSGTTLSFQRLVLQWITHSARPLRLLELATAIDSLPDRGGLRVDQDAKVAVRTACGPLLELCEDGVIQIIHHSLTEFFRDPNISHVRRTEGTSGDTPVLDSTKAHAHIARTCISYLLSGDFDVNLPSGALGQQYNIKLKERMQQFPLLQYSALYWPVHAAEADSSDEELLAIIDSLLRHNPVKFDTWKDYYRASRGGLIASSSALHVAAFAGLRRYVERIVSDMDVDITDEWDKTPLAYAAKAGHADIATLLLQHGAHHGAVDKNGMAPVHHAANENRPRAMRALLEGGADPMLPKSKDDSYYGPIGRTALFYACRYGHLEVLEELQRKLNVEHLRNGPLHWAAAAGKSKILSALLQDPEVRLSINDRDADGNTPLYLAAYAREPDTVEVLLEHGADPNAVSEDKRNPAMFSKRSRLRKLKAATRGRSAPSRPFYSPLHGWAHLSEVHAPHGSIHNMHRVADLLARAGADVNDRNHEGQTALFAIEHLPREEEEFGRAMVSVLLAHGADATVTDFDGNTPLHVLKVIPVDLELVRLLVHAGVDINAARKTDGKTFIMERDDLFAYMDLEPFHELNVDFDRQDADGNTAAHLAAASIARLRVERWVDMANPEIQNQAGETALHRLVKRGQHEPSVIQRMLDKGFSLESRDYRGHTILLAFLAKPWARSIYDTVKVLLDLGANAQATDYEGKSALHLVAETEVSYVNSGAVDVENKLKVMRLLIAAGVNVNSVDHSGNTILHASIAWKEEWYCAQSSAWAALELGVEPGRQNHRGRTILHMAATIDMHRKTRQSEKRGASSLMTFVLDPQRGLDVNAPDYEGITPLHLAASKAERNSWMLIQAGANIQSRTHRGETPLHFAARAGQANIVGLMLDLYQKQSLEVDSPSLSGRTALHEAARSGRPESVKLLLDAGADPHKFDRDGRAPLHAAAEFVEMNRSLDKPGRCKCGSDCSKPNCRRDVFGADRNALHFMGLVIQDEDGARNIREVVRLLLGAGADPAHLDNSEFMAIDVALMLGASAVVDELRAAMGVAYRDPTHEGSLLPIDSLGESLCSLISQNISAVVEAAQVPEDSHVFLERAMSTKNELLVEELVRSKGLRLMRENGITPLRLAARWGLTSMMRRLIPYAGDLEPCYASLIAEAAKRALPNLDMIKLLTQYRGSQESFRSSVDEPMRIFAKGEHWWHPAALTYLLDCGADPNTKGAKGETPLHCALSAGESEHSLGELWPEQTLKVLLAYKADINVVSSAGLAPIGAAIKSKKSPAVLKMVLDHGADLSLGKEPVICSAIDGSNIPATEILLQAGVDPNTRLETPAEKMPSKEFGVQTILERAACPGWENIVPAREKIMSLLLEHGADPYLPLENGRSTPFHEISGRNGIVNPINQAGYDMEQRDINGRTPLIKACKLASDRRQRSLDEEHTAIDLVAGGADVHAKDNDGLTPLHYAAYCKLGRTVQTLLEHSASVTAKDNRGRTPLYYAFIPREDRREYPLGDIKVDMINDLLDAGADPLERGPCGRTALHLIAPSLMQYSYTGRRPEEGKMLDDGAVRSGDIYGAYAKLYRRFVDAGCDRNARDDKGNTPVFAYVATEKWYQEDVETPYPPMREEMTAMFTDHDIFVANDAGDTLLHVVARRNDDDSFIQDAPAIFSTLAGLGLDPLAENKDGQSALDAAHAWNQEEILAMYARKDE</sequence>
<dbReference type="PROSITE" id="PS50297">
    <property type="entry name" value="ANK_REP_REGION"/>
    <property type="match status" value="7"/>
</dbReference>
<dbReference type="PANTHER" id="PTHR24198:SF165">
    <property type="entry name" value="ANKYRIN REPEAT-CONTAINING PROTEIN-RELATED"/>
    <property type="match status" value="1"/>
</dbReference>
<evidence type="ECO:0000313" key="6">
    <source>
        <dbReference type="Proteomes" id="UP000007963"/>
    </source>
</evidence>
<accession>Q0CHF4</accession>
<evidence type="ECO:0000256" key="2">
    <source>
        <dbReference type="ARBA" id="ARBA00023043"/>
    </source>
</evidence>
<keyword evidence="2 3" id="KW-0040">ANK repeat</keyword>
<dbReference type="SMART" id="SM00248">
    <property type="entry name" value="ANK"/>
    <property type="match status" value="25"/>
</dbReference>
<dbReference type="Proteomes" id="UP000007963">
    <property type="component" value="Unassembled WGS sequence"/>
</dbReference>
<dbReference type="InterPro" id="IPR056884">
    <property type="entry name" value="NPHP3-like_N"/>
</dbReference>
<dbReference type="PANTHER" id="PTHR24198">
    <property type="entry name" value="ANKYRIN REPEAT AND PROTEIN KINASE DOMAIN-CONTAINING PROTEIN"/>
    <property type="match status" value="1"/>
</dbReference>
<feature type="repeat" description="ANK" evidence="3">
    <location>
        <begin position="1205"/>
        <end position="1237"/>
    </location>
</feature>
<reference evidence="6" key="1">
    <citation type="submission" date="2005-09" db="EMBL/GenBank/DDBJ databases">
        <title>Annotation of the Aspergillus terreus NIH2624 genome.</title>
        <authorList>
            <person name="Birren B.W."/>
            <person name="Lander E.S."/>
            <person name="Galagan J.E."/>
            <person name="Nusbaum C."/>
            <person name="Devon K."/>
            <person name="Henn M."/>
            <person name="Ma L.-J."/>
            <person name="Jaffe D.B."/>
            <person name="Butler J."/>
            <person name="Alvarez P."/>
            <person name="Gnerre S."/>
            <person name="Grabherr M."/>
            <person name="Kleber M."/>
            <person name="Mauceli E.W."/>
            <person name="Brockman W."/>
            <person name="Rounsley S."/>
            <person name="Young S.K."/>
            <person name="LaButti K."/>
            <person name="Pushparaj V."/>
            <person name="DeCaprio D."/>
            <person name="Crawford M."/>
            <person name="Koehrsen M."/>
            <person name="Engels R."/>
            <person name="Montgomery P."/>
            <person name="Pearson M."/>
            <person name="Howarth C."/>
            <person name="Larson L."/>
            <person name="Luoma S."/>
            <person name="White J."/>
            <person name="Alvarado L."/>
            <person name="Kodira C.D."/>
            <person name="Zeng Q."/>
            <person name="Oleary S."/>
            <person name="Yandava C."/>
            <person name="Denning D.W."/>
            <person name="Nierman W.C."/>
            <person name="Milne T."/>
            <person name="Madden K."/>
        </authorList>
    </citation>
    <scope>NUCLEOTIDE SEQUENCE [LARGE SCALE GENOMIC DNA]</scope>
    <source>
        <strain evidence="6">NIH 2624 / FGSC A1156</strain>
    </source>
</reference>